<dbReference type="GO" id="GO:0008237">
    <property type="term" value="F:metallopeptidase activity"/>
    <property type="evidence" value="ECO:0007669"/>
    <property type="project" value="InterPro"/>
</dbReference>
<dbReference type="Pfam" id="PF17148">
    <property type="entry name" value="DUF5117"/>
    <property type="match status" value="1"/>
</dbReference>
<dbReference type="Pfam" id="PF16313">
    <property type="entry name" value="DUF4953"/>
    <property type="match status" value="1"/>
</dbReference>
<dbReference type="EMBL" id="JSVC01000021">
    <property type="protein sequence ID" value="KIC93144.1"/>
    <property type="molecule type" value="Genomic_DNA"/>
</dbReference>
<sequence>MRKSSLLLSFALAATGAMAQSKKTTPVTPAADTAKKSAPAAPAKSSIKDKVKSSRKVDGLFTLYQDTVTGSLQMYVRKDQLGKDFIYQSFSMGGPTSLFLHQNMIRATFLFKVQKSYDRLEFLQQNTNFYYDKNNAVSKSANVDVSDAVMFADKFSAEDSLGYLVSVDGLLIGDKLDPVKPVFPPTIPPGAIFNLGMFNASKSKYGLVRSFPNNTDVIVELAYDNPMPLNGGGKDITDARYVRVKMQHSFLEVPENDFRARRDDPRVGYFGAEVDDLTSISPTPYKDFISRWNLVKKDPSAAISEPVEPIVWWIENTTPVELRETIKEAGEKWNEAFEKAGFKNAVVMKIMPDNADWDPADIRYNVIRWVSSANPPYGAIGPSFFNPRNGQILGADITVEWKSGAGTPNFDELFNGGLTGAVTTMPWENIEAAMKPGATYNMFGKKHMASCNLANELATQFQSGVSALEVLDNNGDGNSKETIKEMHKQFLYYLILHEMGHTLGLNHNMKASQMLTPAQVNDKALTAKIGLQGSVMDYPSINVSRDRSKQGDYYTTKAGPYDLWAIEYGYTPFTAAEEEAGLRKILARSTDPQLTFGNDADDMRSPGGGIDPRVMINDMSSDMVTYAEERFKLVNTMVPKMKARFARPDASYAELRGRYLMLQSQRMQMANSVSRYIGGVYVDRSYPGQNATVKPFTPVSADYQKKAMALLTKYIWAPNAFETDTQLFPYLQMQRRGFNFFGSTEDYKPQNIAVTVQMSPLAQILHPITLSRINNSGLYGNTYSVADVMSDLVKGIFNEDLKTNVNLYRQNLQTEFVRGLAMIANAPMGYDNASKAAAVSTLKKVRASLTTAVSTNEQSRAHRTNLNFLIDKALAVK</sequence>
<dbReference type="PANTHER" id="PTHR38478">
    <property type="entry name" value="PEPTIDASE M1A AND M12B"/>
    <property type="match status" value="1"/>
</dbReference>
<reference evidence="5 6" key="1">
    <citation type="submission" date="2014-11" db="EMBL/GenBank/DDBJ databases">
        <title>Genome sequence of Flavihumibacter solisilvae 3-3.</title>
        <authorList>
            <person name="Zhou G."/>
            <person name="Li M."/>
            <person name="Wang G."/>
        </authorList>
    </citation>
    <scope>NUCLEOTIDE SEQUENCE [LARGE SCALE GENOMIC DNA]</scope>
    <source>
        <strain evidence="5 6">3-3</strain>
    </source>
</reference>
<keyword evidence="6" id="KW-1185">Reference proteome</keyword>
<dbReference type="InterPro" id="IPR034032">
    <property type="entry name" value="Zn_MMP-like_bac"/>
</dbReference>
<dbReference type="CDD" id="cd04276">
    <property type="entry name" value="ZnMc_MMP_like_2"/>
    <property type="match status" value="1"/>
</dbReference>
<proteinExistence type="predicted"/>
<dbReference type="InterPro" id="IPR032534">
    <property type="entry name" value="EcxA_zinc-bd"/>
</dbReference>
<comment type="caution">
    <text evidence="5">The sequence shown here is derived from an EMBL/GenBank/DDBJ whole genome shotgun (WGS) entry which is preliminary data.</text>
</comment>
<feature type="compositionally biased region" description="Low complexity" evidence="1">
    <location>
        <begin position="28"/>
        <end position="45"/>
    </location>
</feature>
<dbReference type="InterPro" id="IPR024079">
    <property type="entry name" value="MetalloPept_cat_dom_sf"/>
</dbReference>
<evidence type="ECO:0000313" key="5">
    <source>
        <dbReference type="EMBL" id="KIC93144.1"/>
    </source>
</evidence>
<dbReference type="STRING" id="1349421.OI18_17910"/>
<dbReference type="SUPFAM" id="SSF55486">
    <property type="entry name" value="Metalloproteases ('zincins'), catalytic domain"/>
    <property type="match status" value="1"/>
</dbReference>
<evidence type="ECO:0000259" key="3">
    <source>
        <dbReference type="Pfam" id="PF16313"/>
    </source>
</evidence>
<dbReference type="RefSeq" id="WP_039142360.1">
    <property type="nucleotide sequence ID" value="NZ_JSVC01000021.1"/>
</dbReference>
<accession>A0A0C1IRS8</accession>
<dbReference type="OrthoDB" id="9776599at2"/>
<name>A0A0C1IRS8_9BACT</name>
<feature type="region of interest" description="Disordered" evidence="1">
    <location>
        <begin position="20"/>
        <end position="49"/>
    </location>
</feature>
<feature type="chain" id="PRO_5002151809" evidence="2">
    <location>
        <begin position="20"/>
        <end position="877"/>
    </location>
</feature>
<dbReference type="InterPro" id="IPR033413">
    <property type="entry name" value="DUF5117"/>
</dbReference>
<keyword evidence="2" id="KW-0732">Signal</keyword>
<evidence type="ECO:0000259" key="4">
    <source>
        <dbReference type="Pfam" id="PF17148"/>
    </source>
</evidence>
<organism evidence="5 6">
    <name type="scientific">Flavihumibacter solisilvae</name>
    <dbReference type="NCBI Taxonomy" id="1349421"/>
    <lineage>
        <taxon>Bacteria</taxon>
        <taxon>Pseudomonadati</taxon>
        <taxon>Bacteroidota</taxon>
        <taxon>Chitinophagia</taxon>
        <taxon>Chitinophagales</taxon>
        <taxon>Chitinophagaceae</taxon>
        <taxon>Flavihumibacter</taxon>
    </lineage>
</organism>
<evidence type="ECO:0000256" key="2">
    <source>
        <dbReference type="SAM" id="SignalP"/>
    </source>
</evidence>
<feature type="signal peptide" evidence="2">
    <location>
        <begin position="1"/>
        <end position="19"/>
    </location>
</feature>
<dbReference type="Proteomes" id="UP000031408">
    <property type="component" value="Unassembled WGS sequence"/>
</dbReference>
<dbReference type="PANTHER" id="PTHR38478:SF1">
    <property type="entry name" value="ZINC DEPENDENT METALLOPROTEASE DOMAIN LIPOPROTEIN"/>
    <property type="match status" value="1"/>
</dbReference>
<evidence type="ECO:0000313" key="6">
    <source>
        <dbReference type="Proteomes" id="UP000031408"/>
    </source>
</evidence>
<feature type="domain" description="DUF5117" evidence="4">
    <location>
        <begin position="132"/>
        <end position="297"/>
    </location>
</feature>
<protein>
    <submittedName>
        <fullName evidence="5">Matrixin</fullName>
    </submittedName>
</protein>
<dbReference type="Gene3D" id="3.40.390.10">
    <property type="entry name" value="Collagenase (Catalytic Domain)"/>
    <property type="match status" value="1"/>
</dbReference>
<evidence type="ECO:0000256" key="1">
    <source>
        <dbReference type="SAM" id="MobiDB-lite"/>
    </source>
</evidence>
<dbReference type="AlphaFoldDB" id="A0A0C1IRS8"/>
<feature type="domain" description="EcxA zinc-binding" evidence="3">
    <location>
        <begin position="482"/>
        <end position="802"/>
    </location>
</feature>
<gene>
    <name evidence="5" type="ORF">OI18_17910</name>
</gene>